<evidence type="ECO:0000313" key="7">
    <source>
        <dbReference type="EMBL" id="KAL1608262.1"/>
    </source>
</evidence>
<evidence type="ECO:0000313" key="8">
    <source>
        <dbReference type="Proteomes" id="UP001521785"/>
    </source>
</evidence>
<name>A0ABR3RWB7_9PLEO</name>
<comment type="similarity">
    <text evidence="2">Belongs to the eukaryotic RPA49/POLR1E RNA polymerase subunit family.</text>
</comment>
<evidence type="ECO:0000256" key="6">
    <source>
        <dbReference type="SAM" id="MobiDB-lite"/>
    </source>
</evidence>
<reference evidence="7 8" key="1">
    <citation type="submission" date="2024-02" db="EMBL/GenBank/DDBJ databases">
        <title>De novo assembly and annotation of 12 fungi associated with fruit tree decline syndrome in Ontario, Canada.</title>
        <authorList>
            <person name="Sulman M."/>
            <person name="Ellouze W."/>
            <person name="Ilyukhin E."/>
        </authorList>
    </citation>
    <scope>NUCLEOTIDE SEQUENCE [LARGE SCALE GENOMIC DNA]</scope>
    <source>
        <strain evidence="7 8">M42-189</strain>
    </source>
</reference>
<feature type="region of interest" description="Disordered" evidence="6">
    <location>
        <begin position="1"/>
        <end position="24"/>
    </location>
</feature>
<organism evidence="7 8">
    <name type="scientific">Paraconiothyrium brasiliense</name>
    <dbReference type="NCBI Taxonomy" id="300254"/>
    <lineage>
        <taxon>Eukaryota</taxon>
        <taxon>Fungi</taxon>
        <taxon>Dikarya</taxon>
        <taxon>Ascomycota</taxon>
        <taxon>Pezizomycotina</taxon>
        <taxon>Dothideomycetes</taxon>
        <taxon>Pleosporomycetidae</taxon>
        <taxon>Pleosporales</taxon>
        <taxon>Massarineae</taxon>
        <taxon>Didymosphaeriaceae</taxon>
        <taxon>Paraconiothyrium</taxon>
    </lineage>
</organism>
<evidence type="ECO:0000256" key="3">
    <source>
        <dbReference type="ARBA" id="ARBA00022478"/>
    </source>
</evidence>
<protein>
    <submittedName>
        <fullName evidence="7">DNA-directed RNA polymerase I subunit rpa49</fullName>
    </submittedName>
</protein>
<dbReference type="PANTHER" id="PTHR14440">
    <property type="entry name" value="DNA-DIRECTED RNA POLYMERASE I SUBUNIT RPA49"/>
    <property type="match status" value="1"/>
</dbReference>
<keyword evidence="5" id="KW-0539">Nucleus</keyword>
<gene>
    <name evidence="7" type="primary">RPA49</name>
    <name evidence="7" type="ORF">SLS60_003201</name>
</gene>
<comment type="caution">
    <text evidence="7">The sequence shown here is derived from an EMBL/GenBank/DDBJ whole genome shotgun (WGS) entry which is preliminary data.</text>
</comment>
<dbReference type="Pfam" id="PF06870">
    <property type="entry name" value="RNA_pol_I_A49"/>
    <property type="match status" value="1"/>
</dbReference>
<comment type="subcellular location">
    <subcellularLocation>
        <location evidence="1">Nucleus</location>
        <location evidence="1">Nucleolus</location>
    </subcellularLocation>
</comment>
<evidence type="ECO:0000256" key="1">
    <source>
        <dbReference type="ARBA" id="ARBA00004604"/>
    </source>
</evidence>
<evidence type="ECO:0000256" key="2">
    <source>
        <dbReference type="ARBA" id="ARBA00009430"/>
    </source>
</evidence>
<proteinExistence type="inferred from homology"/>
<sequence length="457" mass="51176">MGNDKKRKRQEQGGERPPKKTAIAPTQSNVKVEYIDNDEVLGPMMGMLLAVRMLVWIQLTLQLASTPGLKLPPQITFKTYKRTKVLPHSSNTELLLHSSEHSRLDYTAREEKDGSSESKLKDYVGVYDPTTGKMQLMPVKRVTVRSSLRSETEELQNRQARIEAAQSTFTAKRHALAAEFGSKRSRKAIEDMTQNAIQRGDATKDEDMVDNVLQGMSGATAAMPTSEELAAAVDESKPRPRANLAAEYPIDVYPVDVVVGKEFMALIEVSDWVSASESGAGVEVRSRFVAKRISKLVKNKQYQKLKLLRFILLCVKLNDIAKPGKGAKRIPPKGKFETAMGEDVPAALGNAIRRRFASETNDLPRWNIDNMMTHACAAALIVDDFETDVNDLREDFKIENKQIRQYFSELGCRLNVPTEADRNKLKITKAESNSHTIAKLRLPLKFPQLRRGAPGRR</sequence>
<evidence type="ECO:0000256" key="5">
    <source>
        <dbReference type="ARBA" id="ARBA00023242"/>
    </source>
</evidence>
<dbReference type="Proteomes" id="UP001521785">
    <property type="component" value="Unassembled WGS sequence"/>
</dbReference>
<evidence type="ECO:0000256" key="4">
    <source>
        <dbReference type="ARBA" id="ARBA00023163"/>
    </source>
</evidence>
<accession>A0ABR3RWB7</accession>
<dbReference type="EMBL" id="JAKJXO020000003">
    <property type="protein sequence ID" value="KAL1608262.1"/>
    <property type="molecule type" value="Genomic_DNA"/>
</dbReference>
<dbReference type="GO" id="GO:0000428">
    <property type="term" value="C:DNA-directed RNA polymerase complex"/>
    <property type="evidence" value="ECO:0007669"/>
    <property type="project" value="UniProtKB-KW"/>
</dbReference>
<dbReference type="InterPro" id="IPR009668">
    <property type="entry name" value="RNA_pol-assoc_fac_A49-like"/>
</dbReference>
<keyword evidence="8" id="KW-1185">Reference proteome</keyword>
<keyword evidence="3 7" id="KW-0240">DNA-directed RNA polymerase</keyword>
<keyword evidence="4" id="KW-0804">Transcription</keyword>